<dbReference type="RefSeq" id="WP_306887458.1">
    <property type="nucleotide sequence ID" value="NZ_JAUSUL010000005.1"/>
</dbReference>
<name>A0AAE3VSE6_9HYPH</name>
<feature type="compositionally biased region" description="Basic and acidic residues" evidence="1">
    <location>
        <begin position="400"/>
        <end position="414"/>
    </location>
</feature>
<feature type="transmembrane region" description="Helical" evidence="2">
    <location>
        <begin position="84"/>
        <end position="102"/>
    </location>
</feature>
<keyword evidence="2" id="KW-0472">Membrane</keyword>
<keyword evidence="2" id="KW-0812">Transmembrane</keyword>
<proteinExistence type="predicted"/>
<keyword evidence="2" id="KW-1133">Transmembrane helix</keyword>
<feature type="transmembrane region" description="Helical" evidence="2">
    <location>
        <begin position="12"/>
        <end position="33"/>
    </location>
</feature>
<organism evidence="3 4">
    <name type="scientific">Amorphus orientalis</name>
    <dbReference type="NCBI Taxonomy" id="649198"/>
    <lineage>
        <taxon>Bacteria</taxon>
        <taxon>Pseudomonadati</taxon>
        <taxon>Pseudomonadota</taxon>
        <taxon>Alphaproteobacteria</taxon>
        <taxon>Hyphomicrobiales</taxon>
        <taxon>Amorphaceae</taxon>
        <taxon>Amorphus</taxon>
    </lineage>
</organism>
<evidence type="ECO:0000313" key="4">
    <source>
        <dbReference type="Proteomes" id="UP001229244"/>
    </source>
</evidence>
<feature type="transmembrane region" description="Helical" evidence="2">
    <location>
        <begin position="45"/>
        <end position="72"/>
    </location>
</feature>
<protein>
    <submittedName>
        <fullName evidence="3">Uncharacterized protein</fullName>
    </submittedName>
</protein>
<dbReference type="EMBL" id="JAUSUL010000005">
    <property type="protein sequence ID" value="MDQ0317539.1"/>
    <property type="molecule type" value="Genomic_DNA"/>
</dbReference>
<comment type="caution">
    <text evidence="3">The sequence shown here is derived from an EMBL/GenBank/DDBJ whole genome shotgun (WGS) entry which is preliminary data.</text>
</comment>
<keyword evidence="4" id="KW-1185">Reference proteome</keyword>
<reference evidence="3" key="1">
    <citation type="submission" date="2023-07" db="EMBL/GenBank/DDBJ databases">
        <title>Genomic Encyclopedia of Type Strains, Phase IV (KMG-IV): sequencing the most valuable type-strain genomes for metagenomic binning, comparative biology and taxonomic classification.</title>
        <authorList>
            <person name="Goeker M."/>
        </authorList>
    </citation>
    <scope>NUCLEOTIDE SEQUENCE</scope>
    <source>
        <strain evidence="3">DSM 21202</strain>
    </source>
</reference>
<evidence type="ECO:0000256" key="1">
    <source>
        <dbReference type="SAM" id="MobiDB-lite"/>
    </source>
</evidence>
<dbReference type="Proteomes" id="UP001229244">
    <property type="component" value="Unassembled WGS sequence"/>
</dbReference>
<accession>A0AAE3VSE6</accession>
<evidence type="ECO:0000256" key="2">
    <source>
        <dbReference type="SAM" id="Phobius"/>
    </source>
</evidence>
<feature type="region of interest" description="Disordered" evidence="1">
    <location>
        <begin position="389"/>
        <end position="434"/>
    </location>
</feature>
<sequence length="434" mass="46137">MSQALRSGLSRLDTTTRITLAVLALASGVYTYLGVRDLLEGEGLPVFFAAVVYSTAVSVGIYAFWSYLLFFLPHVRSWKDRRTLSVALILGCAMIVAMSSWLNAAALAGGAALEQHLATTAEEYQHRLDAAHSNALAAQGLLPDIELASSRFERLAEEEQAGGALTGTSGSGTVVQLLRQMAADLQNLADEVRASRDVVDQLYADGGENLAAMRSIVSASGPVEERSNAFGREAVALAGVIASLQQTSIAPAVKRAAEDLSATFVAPAAGGGTADLAARQSEVVERVQEAVEAQAEALSAAADTILAREPVQPLRFTALSTPEAVVRYAGDFLPSWAGAISIDLLPAVMILILAGVQSAIRREEGDELEEHSMTAAELMRAMRIYHRMRDEEREIEAEDEARAGETGTRDDGDSPLHITRLPEAGTRRGPPPAE</sequence>
<evidence type="ECO:0000313" key="3">
    <source>
        <dbReference type="EMBL" id="MDQ0317539.1"/>
    </source>
</evidence>
<dbReference type="AlphaFoldDB" id="A0AAE3VSE6"/>
<gene>
    <name evidence="3" type="ORF">J2S73_004023</name>
</gene>